<gene>
    <name evidence="2" type="ORF">C7435_3375</name>
</gene>
<name>A0A495CW66_9PROT</name>
<feature type="region of interest" description="Disordered" evidence="1">
    <location>
        <begin position="1"/>
        <end position="105"/>
    </location>
</feature>
<organism evidence="2 3">
    <name type="scientific">Maricaulis maris</name>
    <dbReference type="NCBI Taxonomy" id="74318"/>
    <lineage>
        <taxon>Bacteria</taxon>
        <taxon>Pseudomonadati</taxon>
        <taxon>Pseudomonadota</taxon>
        <taxon>Alphaproteobacteria</taxon>
        <taxon>Maricaulales</taxon>
        <taxon>Maricaulaceae</taxon>
        <taxon>Maricaulis</taxon>
    </lineage>
</organism>
<evidence type="ECO:0000256" key="1">
    <source>
        <dbReference type="SAM" id="MobiDB-lite"/>
    </source>
</evidence>
<dbReference type="AlphaFoldDB" id="A0A495CW66"/>
<sequence>MSERYLRLDKLGGHTPTDPEPGAKTGPVPTETAERSRNQQLWPTAPKGVQRPFKYPHVHPPERLRPSAAQGGVEFNDVERPLPCRRTSHQPTRLLDVGSKKPQHPTSAMGILVQLCHLLDWDVRDTDHPRHFPHPTLVGT</sequence>
<reference evidence="2 3" key="1">
    <citation type="submission" date="2018-10" db="EMBL/GenBank/DDBJ databases">
        <title>Genomic Encyclopedia of Type Strains, Phase IV (KMG-IV): sequencing the most valuable type-strain genomes for metagenomic binning, comparative biology and taxonomic classification.</title>
        <authorList>
            <person name="Goeker M."/>
        </authorList>
    </citation>
    <scope>NUCLEOTIDE SEQUENCE [LARGE SCALE GENOMIC DNA]</scope>
    <source>
        <strain evidence="2 3">DSM 4734</strain>
    </source>
</reference>
<comment type="caution">
    <text evidence="2">The sequence shown here is derived from an EMBL/GenBank/DDBJ whole genome shotgun (WGS) entry which is preliminary data.</text>
</comment>
<feature type="compositionally biased region" description="Basic and acidic residues" evidence="1">
    <location>
        <begin position="1"/>
        <end position="12"/>
    </location>
</feature>
<protein>
    <submittedName>
        <fullName evidence="2">Uncharacterized protein</fullName>
    </submittedName>
</protein>
<dbReference type="Proteomes" id="UP000273675">
    <property type="component" value="Unassembled WGS sequence"/>
</dbReference>
<dbReference type="EMBL" id="RBIM01000010">
    <property type="protein sequence ID" value="RKQ89514.1"/>
    <property type="molecule type" value="Genomic_DNA"/>
</dbReference>
<proteinExistence type="predicted"/>
<evidence type="ECO:0000313" key="3">
    <source>
        <dbReference type="Proteomes" id="UP000273675"/>
    </source>
</evidence>
<accession>A0A495CW66</accession>
<evidence type="ECO:0000313" key="2">
    <source>
        <dbReference type="EMBL" id="RKQ89514.1"/>
    </source>
</evidence>